<organism evidence="1">
    <name type="scientific">Arundo donax</name>
    <name type="common">Giant reed</name>
    <name type="synonym">Donax arundinaceus</name>
    <dbReference type="NCBI Taxonomy" id="35708"/>
    <lineage>
        <taxon>Eukaryota</taxon>
        <taxon>Viridiplantae</taxon>
        <taxon>Streptophyta</taxon>
        <taxon>Embryophyta</taxon>
        <taxon>Tracheophyta</taxon>
        <taxon>Spermatophyta</taxon>
        <taxon>Magnoliopsida</taxon>
        <taxon>Liliopsida</taxon>
        <taxon>Poales</taxon>
        <taxon>Poaceae</taxon>
        <taxon>PACMAD clade</taxon>
        <taxon>Arundinoideae</taxon>
        <taxon>Arundineae</taxon>
        <taxon>Arundo</taxon>
    </lineage>
</organism>
<protein>
    <submittedName>
        <fullName evidence="1">Uncharacterized protein</fullName>
    </submittedName>
</protein>
<accession>A0A0A9GH75</accession>
<reference evidence="1" key="2">
    <citation type="journal article" date="2015" name="Data Brief">
        <title>Shoot transcriptome of the giant reed, Arundo donax.</title>
        <authorList>
            <person name="Barrero R.A."/>
            <person name="Guerrero F.D."/>
            <person name="Moolhuijzen P."/>
            <person name="Goolsby J.A."/>
            <person name="Tidwell J."/>
            <person name="Bellgard S.E."/>
            <person name="Bellgard M.I."/>
        </authorList>
    </citation>
    <scope>NUCLEOTIDE SEQUENCE</scope>
    <source>
        <tissue evidence="1">Shoot tissue taken approximately 20 cm above the soil surface</tissue>
    </source>
</reference>
<sequence>MVLEEKSSDAADPPHGCFVTAAAAGKGEVVASGRLAPEKIRRVRDRILLPAVRPRRSFRDAMAAAALRRWKGADDTRLPEGWSG</sequence>
<dbReference type="AlphaFoldDB" id="A0A0A9GH75"/>
<dbReference type="EMBL" id="GBRH01175990">
    <property type="protein sequence ID" value="JAE21906.1"/>
    <property type="molecule type" value="Transcribed_RNA"/>
</dbReference>
<proteinExistence type="predicted"/>
<evidence type="ECO:0000313" key="1">
    <source>
        <dbReference type="EMBL" id="JAE21906.1"/>
    </source>
</evidence>
<reference evidence="1" key="1">
    <citation type="submission" date="2014-09" db="EMBL/GenBank/DDBJ databases">
        <authorList>
            <person name="Magalhaes I.L.F."/>
            <person name="Oliveira U."/>
            <person name="Santos F.R."/>
            <person name="Vidigal T.H.D.A."/>
            <person name="Brescovit A.D."/>
            <person name="Santos A.J."/>
        </authorList>
    </citation>
    <scope>NUCLEOTIDE SEQUENCE</scope>
    <source>
        <tissue evidence="1">Shoot tissue taken approximately 20 cm above the soil surface</tissue>
    </source>
</reference>
<name>A0A0A9GH75_ARUDO</name>